<accession>A0A6J8BZZ2</accession>
<name>A0A6J8BZZ2_MYTCO</name>
<evidence type="ECO:0000313" key="4">
    <source>
        <dbReference type="Proteomes" id="UP000507470"/>
    </source>
</evidence>
<evidence type="ECO:0000259" key="2">
    <source>
        <dbReference type="Pfam" id="PF18738"/>
    </source>
</evidence>
<feature type="domain" description="DZIP3-like HEPN" evidence="2">
    <location>
        <begin position="38"/>
        <end position="168"/>
    </location>
</feature>
<dbReference type="AlphaFoldDB" id="A0A6J8BZZ2"/>
<dbReference type="EMBL" id="CACVKT020004087">
    <property type="protein sequence ID" value="CAC5387927.1"/>
    <property type="molecule type" value="Genomic_DNA"/>
</dbReference>
<evidence type="ECO:0000313" key="3">
    <source>
        <dbReference type="EMBL" id="CAC5387927.1"/>
    </source>
</evidence>
<organism evidence="3 4">
    <name type="scientific">Mytilus coruscus</name>
    <name type="common">Sea mussel</name>
    <dbReference type="NCBI Taxonomy" id="42192"/>
    <lineage>
        <taxon>Eukaryota</taxon>
        <taxon>Metazoa</taxon>
        <taxon>Spiralia</taxon>
        <taxon>Lophotrochozoa</taxon>
        <taxon>Mollusca</taxon>
        <taxon>Bivalvia</taxon>
        <taxon>Autobranchia</taxon>
        <taxon>Pteriomorphia</taxon>
        <taxon>Mytilida</taxon>
        <taxon>Mytiloidea</taxon>
        <taxon>Mytilidae</taxon>
        <taxon>Mytilinae</taxon>
        <taxon>Mytilus</taxon>
    </lineage>
</organism>
<dbReference type="Proteomes" id="UP000507470">
    <property type="component" value="Unassembled WGS sequence"/>
</dbReference>
<dbReference type="InterPro" id="IPR041249">
    <property type="entry name" value="HEPN_DZIP3"/>
</dbReference>
<keyword evidence="1" id="KW-0175">Coiled coil</keyword>
<protein>
    <recommendedName>
        <fullName evidence="2">DZIP3-like HEPN domain-containing protein</fullName>
    </recommendedName>
</protein>
<keyword evidence="4" id="KW-1185">Reference proteome</keyword>
<reference evidence="3 4" key="1">
    <citation type="submission" date="2020-06" db="EMBL/GenBank/DDBJ databases">
        <authorList>
            <person name="Li R."/>
            <person name="Bekaert M."/>
        </authorList>
    </citation>
    <scope>NUCLEOTIDE SEQUENCE [LARGE SCALE GENOMIC DNA]</scope>
    <source>
        <strain evidence="4">wild</strain>
    </source>
</reference>
<gene>
    <name evidence="3" type="ORF">MCOR_23223</name>
</gene>
<sequence length="311" mass="35251">MSLTKEEANFLRFYYLNLKVASNAARVYFDSVHPPAGLANELANSSVTLKRLPFITKQQLQILYPSPASNVKSEDFDTTIIVCLLRNMAPRESAPVTGWDVLPNPGDTSTGADLARIKWYRNKLAHDGDGKLSPTDFSQYWIDLECAIGRLGGPSLMKEAQSAHHIVLDKFITDLLNKLRNCEKDVYNLQMSQDSITSMINDHTSAIDNQGLIKQEHEQKIQELTIKFKEIEHKLTTHNEHMATCEKNIDNLKRKQIDSDDSSVANKRKRLEDYVTAWCKNNNNLTDVCRTANFDQINDAVTEQVSYTGKK</sequence>
<evidence type="ECO:0000256" key="1">
    <source>
        <dbReference type="SAM" id="Coils"/>
    </source>
</evidence>
<dbReference type="Pfam" id="PF18738">
    <property type="entry name" value="HEPN_DZIP3"/>
    <property type="match status" value="1"/>
</dbReference>
<dbReference type="OrthoDB" id="5964200at2759"/>
<proteinExistence type="predicted"/>
<feature type="coiled-coil region" evidence="1">
    <location>
        <begin position="214"/>
        <end position="255"/>
    </location>
</feature>